<dbReference type="RefSeq" id="WP_005871957.1">
    <property type="nucleotide sequence ID" value="NZ_AKFS01000269.1"/>
</dbReference>
<comment type="caution">
    <text evidence="3">The sequence shown here is derived from an EMBL/GenBank/DDBJ whole genome shotgun (WGS) entry which is preliminary data.</text>
</comment>
<dbReference type="AlphaFoldDB" id="J0N0S0"/>
<reference evidence="3 4" key="1">
    <citation type="submission" date="2012-05" db="EMBL/GenBank/DDBJ databases">
        <authorList>
            <person name="Harkins D.M."/>
            <person name="Madupu R."/>
            <person name="Durkin A.S."/>
            <person name="Torralba M."/>
            <person name="Methe B."/>
            <person name="Sutton G.G."/>
            <person name="Nelson K.E."/>
        </authorList>
    </citation>
    <scope>NUCLEOTIDE SEQUENCE [LARGE SCALE GENOMIC DNA]</scope>
    <source>
        <strain evidence="3 4">F0490</strain>
    </source>
</reference>
<proteinExistence type="predicted"/>
<dbReference type="Proteomes" id="UP000004578">
    <property type="component" value="Unassembled WGS sequence"/>
</dbReference>
<keyword evidence="4" id="KW-1185">Reference proteome</keyword>
<dbReference type="EMBL" id="AKFS01000269">
    <property type="protein sequence ID" value="EJF37962.1"/>
    <property type="molecule type" value="Genomic_DNA"/>
</dbReference>
<evidence type="ECO:0000313" key="4">
    <source>
        <dbReference type="Proteomes" id="UP000004578"/>
    </source>
</evidence>
<dbReference type="InterPro" id="IPR029058">
    <property type="entry name" value="AB_hydrolase_fold"/>
</dbReference>
<dbReference type="PRINTS" id="PR00412">
    <property type="entry name" value="EPOXHYDRLASE"/>
</dbReference>
<feature type="domain" description="AB hydrolase-1" evidence="2">
    <location>
        <begin position="40"/>
        <end position="286"/>
    </location>
</feature>
<dbReference type="Pfam" id="PF00561">
    <property type="entry name" value="Abhydrolase_1"/>
    <property type="match status" value="1"/>
</dbReference>
<protein>
    <submittedName>
        <fullName evidence="3">Putative lysophospholipase</fullName>
    </submittedName>
</protein>
<dbReference type="InterPro" id="IPR000639">
    <property type="entry name" value="Epox_hydrolase-like"/>
</dbReference>
<dbReference type="GO" id="GO:0016787">
    <property type="term" value="F:hydrolase activity"/>
    <property type="evidence" value="ECO:0007669"/>
    <property type="project" value="UniProtKB-KW"/>
</dbReference>
<name>J0N0S0_9ACTO</name>
<organism evidence="3 4">
    <name type="scientific">Schaalia georgiae F0490</name>
    <dbReference type="NCBI Taxonomy" id="1125717"/>
    <lineage>
        <taxon>Bacteria</taxon>
        <taxon>Bacillati</taxon>
        <taxon>Actinomycetota</taxon>
        <taxon>Actinomycetes</taxon>
        <taxon>Actinomycetales</taxon>
        <taxon>Actinomycetaceae</taxon>
        <taxon>Schaalia</taxon>
    </lineage>
</organism>
<evidence type="ECO:0000313" key="3">
    <source>
        <dbReference type="EMBL" id="EJF37962.1"/>
    </source>
</evidence>
<dbReference type="SUPFAM" id="SSF53474">
    <property type="entry name" value="alpha/beta-Hydrolases"/>
    <property type="match status" value="1"/>
</dbReference>
<dbReference type="OrthoDB" id="2987348at2"/>
<evidence type="ECO:0000259" key="2">
    <source>
        <dbReference type="Pfam" id="PF00561"/>
    </source>
</evidence>
<sequence>MRAAGGAAAIELPGPWTHRHITAGGASFHVADAGTAMDYALVLLHAFPEHWWSWRDIIPPLAGTGRRVVAMDIRGCGTSDLSRGASDLVQLAQDVIGVVRALGISSFSVAGAGVGGAIAWMIGALAPSELRSLIALGAPHPLGVQPVIGHAPWSGGRLLQGRLALPTGRTRALRDGRMLDAVYRSWASPSSRERLDSQSGPFRAALARPFAPHTALRALRAARHPSREARRILRSTTIAVPVLSIQGGDDGAWSPIDHAHDTTFVDAPHSCVVIRESGHFLPEEAPSQVARALTAHLDDLADTSDRD</sequence>
<gene>
    <name evidence="3" type="ORF">HMPREF1317_1779</name>
</gene>
<accession>J0N0S0</accession>
<dbReference type="Gene3D" id="3.40.50.1820">
    <property type="entry name" value="alpha/beta hydrolase"/>
    <property type="match status" value="1"/>
</dbReference>
<dbReference type="InterPro" id="IPR000073">
    <property type="entry name" value="AB_hydrolase_1"/>
</dbReference>
<keyword evidence="1" id="KW-0378">Hydrolase</keyword>
<dbReference type="PANTHER" id="PTHR43329">
    <property type="entry name" value="EPOXIDE HYDROLASE"/>
    <property type="match status" value="1"/>
</dbReference>
<evidence type="ECO:0000256" key="1">
    <source>
        <dbReference type="ARBA" id="ARBA00022801"/>
    </source>
</evidence>
<dbReference type="PATRIC" id="fig|1125717.3.peg.1680"/>